<sequence>MSVELFLAISSGVVALASAVLSSRSSRGQALLSARLQEQAEARSRDEAREDVMSRYRDPLLWAAFDLQARVFNFARGPEAFLATYYERGTPREREYALRSTLFVFAEYLGWVEILRRRVQFLDLGDSADNRRMVELMDAISTALNNDPGNLSFRLFRGEQRAIGETVIAPGEGDTCIGYAEFSRRLDEDPVFAAWYAGLTESIREFAARPTRPDRLIRLQHALMDLIDFLDPQVERFPSHIRDRLHNEGW</sequence>
<reference evidence="2" key="1">
    <citation type="journal article" date="2019" name="Int. J. Syst. Evol. Microbiol.">
        <title>The Global Catalogue of Microorganisms (GCM) 10K type strain sequencing project: providing services to taxonomists for standard genome sequencing and annotation.</title>
        <authorList>
            <consortium name="The Broad Institute Genomics Platform"/>
            <consortium name="The Broad Institute Genome Sequencing Center for Infectious Disease"/>
            <person name="Wu L."/>
            <person name="Ma J."/>
        </authorList>
    </citation>
    <scope>NUCLEOTIDE SEQUENCE [LARGE SCALE GENOMIC DNA]</scope>
    <source>
        <strain evidence="2">JCM 15478</strain>
    </source>
</reference>
<gene>
    <name evidence="1" type="ORF">GCM10009801_42000</name>
</gene>
<keyword evidence="2" id="KW-1185">Reference proteome</keyword>
<evidence type="ECO:0000313" key="2">
    <source>
        <dbReference type="Proteomes" id="UP001500016"/>
    </source>
</evidence>
<proteinExistence type="predicted"/>
<comment type="caution">
    <text evidence="1">The sequence shown here is derived from an EMBL/GenBank/DDBJ whole genome shotgun (WGS) entry which is preliminary data.</text>
</comment>
<protein>
    <submittedName>
        <fullName evidence="1">Uncharacterized protein</fullName>
    </submittedName>
</protein>
<dbReference type="RefSeq" id="WP_344530416.1">
    <property type="nucleotide sequence ID" value="NZ_BAAAPE010000011.1"/>
</dbReference>
<organism evidence="1 2">
    <name type="scientific">Streptomyces albiaxialis</name>
    <dbReference type="NCBI Taxonomy" id="329523"/>
    <lineage>
        <taxon>Bacteria</taxon>
        <taxon>Bacillati</taxon>
        <taxon>Actinomycetota</taxon>
        <taxon>Actinomycetes</taxon>
        <taxon>Kitasatosporales</taxon>
        <taxon>Streptomycetaceae</taxon>
        <taxon>Streptomyces</taxon>
    </lineage>
</organism>
<name>A0ABP5HPB3_9ACTN</name>
<accession>A0ABP5HPB3</accession>
<dbReference type="Proteomes" id="UP001500016">
    <property type="component" value="Unassembled WGS sequence"/>
</dbReference>
<evidence type="ECO:0000313" key="1">
    <source>
        <dbReference type="EMBL" id="GAA2082337.1"/>
    </source>
</evidence>
<dbReference type="EMBL" id="BAAAPE010000011">
    <property type="protein sequence ID" value="GAA2082337.1"/>
    <property type="molecule type" value="Genomic_DNA"/>
</dbReference>